<dbReference type="EMBL" id="BAAAHP010000146">
    <property type="protein sequence ID" value="GAA0948968.1"/>
    <property type="molecule type" value="Genomic_DNA"/>
</dbReference>
<keyword evidence="2" id="KW-0596">Phosphopantetheine</keyword>
<dbReference type="CDD" id="cd05930">
    <property type="entry name" value="A_NRPS"/>
    <property type="match status" value="1"/>
</dbReference>
<dbReference type="InterPro" id="IPR000873">
    <property type="entry name" value="AMP-dep_synth/lig_dom"/>
</dbReference>
<feature type="domain" description="Carrier" evidence="6">
    <location>
        <begin position="1722"/>
        <end position="1796"/>
    </location>
</feature>
<dbReference type="InterPro" id="IPR042099">
    <property type="entry name" value="ANL_N_sf"/>
</dbReference>
<dbReference type="InterPro" id="IPR010071">
    <property type="entry name" value="AA_adenyl_dom"/>
</dbReference>
<dbReference type="SMART" id="SM00823">
    <property type="entry name" value="PKS_PP"/>
    <property type="match status" value="4"/>
</dbReference>
<dbReference type="PROSITE" id="PS50075">
    <property type="entry name" value="CARRIER"/>
    <property type="match status" value="4"/>
</dbReference>
<evidence type="ECO:0000313" key="8">
    <source>
        <dbReference type="Proteomes" id="UP001499967"/>
    </source>
</evidence>
<dbReference type="Pfam" id="PF00501">
    <property type="entry name" value="AMP-binding"/>
    <property type="match status" value="3"/>
</dbReference>
<keyword evidence="3" id="KW-0597">Phosphoprotein</keyword>
<feature type="domain" description="Carrier" evidence="6">
    <location>
        <begin position="4231"/>
        <end position="4306"/>
    </location>
</feature>
<dbReference type="SUPFAM" id="SSF56801">
    <property type="entry name" value="Acetyl-CoA synthetase-like"/>
    <property type="match status" value="4"/>
</dbReference>
<dbReference type="InterPro" id="IPR020802">
    <property type="entry name" value="TesA-like"/>
</dbReference>
<evidence type="ECO:0000256" key="5">
    <source>
        <dbReference type="ARBA" id="ARBA00023194"/>
    </source>
</evidence>
<sequence length="4578" mass="487956">MGELYIAGAGLARGYLDRPALTAERFVADPWTPGGRMYRTGDLVRRRPDGNLDFLGRTDDQVKIRGYRVELGEVESVVAAQPGVRRVAVVVRTDGEVKRLAAYVVPDTGADRDALPTAMQDALARVLPDYMVPTLYGVVDDLPLTVNGKLDAAALPEPRPVARAGGRAPGTEAERVLAGIVASVIGLEAGEVGVDEDFFALGGDSISSITLCGRARKAGLDLAPRDVFRKRTVQAMAAGLAVSADRPREVRDPGVGAVPNTPILAAFERMPLENFFQSTVVRTPAGMTRHQLLEVLGALLERHDLLRARVDAVGTGGAWQLWVPEPGGTDVARLLEVTERAGRPSPEEMAAATRAAAAALDARGGTMVRAHWFRDPGSGAGCLLLVVHHLVVDGVSWRILTADLAQAWAAVREGRRPQLDDVPTSFRTWAHRMRAAADRGDFRDQAGYWREIASTPDPDLGSRPLDPAVDVAATTDTVTLRLPADVTGPLLSSVPAAIFGGVNDVLLGAFGLALAHWRRVRGRARTSAVLLSLEGHGREPEPFETEGPLDLSRTVGWFTSLHPVRLDPGTPDWGDVVAGGPGLVRAVKAVKDQLRVPDRGIGHGVLNDLDAEVELPDAEPQILFNYLGRFGTGAGADWEPVADYDALGEGVDPSSEVRALSVNAISHDTAAGPEFSAMLTWPTGIMTRVEIEQLAAFWEQALRAVAGAAELAGHTPSDFPLVRLSVDDVAELEAAVPGGPVDVLPLLPLQQGMYFHSVQSTSVDAVQSTSVDAVQSTSVDTVQSTGRDPYVIQHVLELRGPVDPALLRRAVEAVVARHPVLRACFRELADGRVVQVIAGEATPDWEVVDRPADAAAVAAERFGTVFDLTAPPLLRYTLVTLDDDRHHLVQTMHHLLADGWSYPLMFDDLMTAYRQLAQTGRADLPSPAVTFADHVAQLASRDAAASREVWAGVLAGVDGPTKLVDAPRGAGVTRHADVQHELSAQATARLAERARAAGVTLSTVAHGAWGLLLGRALGRDRVVFGSTVSGRAGTTPGVEEIVGPMINTLPVPMAWTAGEPFRDVLARLQDQQLAVLDHQHVGLVELARVAGVGELFDTIVVVENFAVPEPQAPADGLPTAEWIDGTDAAHYPVALVVHPEERLRLKITYDTGLVDAGFARGLVAAMASLLEQFADDPALPVAGLRTGAAPAVARAAEPVDDRPLHERFREVARTHPDAVAVRHRGTELRYAELDARSDALAHRLAAQGVAPGSRVAVVLPRSADLIVAILGVLKAGGCYVPIDPGSPLARIAYILGDAAPGCVLAVADTVPVLPADGPPVLRLDADLPAAGPVDVATPAEADAYVIYTSGSTGRPKGVAVPHRGVNALFAGAAADLRFGPGDVWTLFHSYAFDFSVWEIWGPLLHGGRLVVVDHDVARDPERFRALLAREGVTVLNQTPSAFSSLIAADRDSADQQDTAPLALRYVVFGGEALDLRRLAPWFDRHGDRAPQLVNMYGITETCVHVTVRVLHRADAARADSVVGVPLAGLTVHLLDRYLQPVPPGVTGEIYVAGAQLARGYLDRPGLTAARFVASPFAAGERLYRSGDLARWTEDGELVYLGRSDHQLKLRGFRIEPGEVEAALLQHDEVDGAAVSVQHDAQGRPRLVAHLVARAGRDGDLGIDLDLDAVRRHAAGVLPEHEVPAVFTVVESLPLTINGKLDRDALALAEPVAPTPETPAAPAPEGVTAPALAALFGEVLGVDTPAVDDDFFTLGGDSIIALQLVNRIKRLGLRVTPRDVFTHRTPAALAALGTPQEPAAAPEEDPDAIGSVMLTPIVHRLAELGGSIDRFNQSELLRTPPGATAEQVGGVVTALLRRHDALRLRLSRPAPMLWALETVRELPEGVFTAVDARALDEEAFAELLGVESDAAADRLRPDEGRMVAAVFFDRGAEPGRLLLVVHHLAVDGVSWRILLDDVRAAWDGAALEPVATSLRTYARVLNEASAQDARLAEFPHWSDVLAPGAELDPAEVVVGRTVGDTREHRFRLTVQETLPLLTTVPAAARADVTETLVTGLREAVSRWRAARGHADGDLAIDLERHGREDLSRDVDLSRTVGWFTSIAPVRLPVGSGGLLDRVGAVRDRLRAAPDGGIGYGLLRYCNARTAAALARLGQPQVLFNYLGRFGAPGSADWDPAPETAALRVGPSPDMGTPYLLEVNAYCEDTPDGPELEVVLTHADGWQDGLDDLRDAFAAALRDLAGAGTGDPAEEVWPLSPLQEGIWFQSELAADADVYVAQNAFDFDRPLDAARLAAAWEQVLAAHTATRLGFRTLTDGRAVAFVGSGLRCRMTEVDLSHLDPDEAEQRIAELTDADRHTPFDLREPPLARFTVIHRRDGRDHLLFTYHLLLWDGWSRELVLTQLFDAYRGEPVRSSRGSFTDYLDWLRRQDVEASTAFWREAFADLPAPTLLYPQALGTEPVPARRLSVEIPEEVTERLTAQVRAAGVTLNALISTALAVVLGHAAGSPDVVIGTTVAGRPTELDDIDDVVGVFLNTVPARVRLDPAATPAQTMRQVQEHRLDAMPHEYLGLGDIQRATGRGALFDSLYVLQNFLDDETFSEFEARNGIVGVRSVDATHYPLTWVVMPGRRLWVKLEYRPDVVDEAAAAALLGRLEGLLHHLAGDVDGPIAALPVRTPAEVAEQEAADAARERPIGDLTIAELLEQQARATPDAPALTAGDTTLTYRELDDAVSRTARLLIAHGARPETIVGLALPRSAEMVVALFAVLRTGAAYLPLELDHPDERLHTIVDDAAPALLLTTAAVAPRFSTCDVPVLRIDDSRQVVSGNEGSGTRIHSRVGAGRLDHPAYVIYTSGSTGRPKGVVTPYRGLTNMLLNHREAIFGPVVAAAGRGLRIAHTVSFSFDMSWEELLWLVEGHHVHVCDEDLRRDARALVEYCERHRIDVVNVTPTYAQHLVEVGLLDGHRPALVLLGGEAVPESLWATLRDADGVLGYNLYGPTEYTINTLGGGTADSATATVGTPIRNTRALVLDQWLRPVPPGVPGELYIAGVGMARGYLNRPGLTAERFVADPTGSGERVYRTGDLVRVRPDGNIDFLGRTDDQVKIRGYRVEPAEVEAHVTAAPGVRRSAVLAADDGAGGKRLVAYLIPAERGDADRLVSGVRRHLKERMPAHQVPTAYAVVDALPLTVNGKLDVAALPAPCTVAVRSREAATGTERALCALFAATLGEEEFGVEDDFFDRGGHSLLATRLIGRVREELGADVSLRQLFDHPTPERLAAGLDAGPATARARVTPVPRPPRLPLSPAQERLWLLHELAPDSAAYHYPLLLRVRGALDADAFTAAVADVVARHEVLRTLIVDGPEQRILDRAVPEVEIRDVTSGDTEAVVAAALARPFALATQIPVRAALVRETDTGHTVVVLVLHHIAVDEWSDRPLLADLDAAYRARLAGAAPEFTPLPVQYADYALWHRDLLGAPDDPASRFARQRDFWVRQLAGAPQELALPTGGDIGGHPGGGTVTVQLDADLVDRLREQAREASSSVFLALHAALAVLLSRMGAGTDIPVGTPVSGRGDAALDELVGFFVNTVVIRTDLSGAPSFRQVLDRVRETGLAALDHADLPFQQVVEAVNPVRAPGRNPLFQVLLGYHRRPEGSDEVFGLPVAPAPAFTADPKVDLTFTVVDSGEGRPVELSVEYDASRCDAATARSLAARFEVLLRSALAHPDAPYPALEVLTADDARVIARWSRGPDPAPDRAWFRRFAEWAARTPDAPAVRFGATTLSYAGLDAASDAVAAGLAARGAGPETTVGLALPRTADVVVALLGIAKAGAAFLPLDPAFPADRLRYMVEDADPAVVLVDDGTRGLFDGSAAALVTVGELGGDPVPERDPDPAGAAYVIYTSGSTGRPKGVVVTHANLAHFLGAVRDALPLTPEDRLLAVTTLSFDIAVLELMLPLAHGACVVLAAADQVRDPRLLAEVLRAEGVTAVQGTPSLWSALLDAADPDLSAVRALVGGEALPPRLARDLGRRAAGLRNMYGPTEATVWATSADVGREAGIGRPMAGTTTQVLDAALRPVPPGVVGELYLGGPQVARGYRNRPGLTAARFVADPAGSGATVYRTGDLVRRNPDGTLEYLGRTDHQVKVRGFRIELAEIEAALESAPGVRRAAAAVHRDRIVAHVEGVPGAGHAARDAAARRLPAYMVPSVVTAVDALPLTPNGKIDRAALPAPDAPASATSGVESEMERRLCALFAEVLGLDGVGRDDDFFVLGGHSLLLVRLATALRRDLDVELPVAELMATPTVAALARRITAAGAPAGPAAGLAPVLVLNEGAGRPPLFAVHPASGLGWQFAGLKAHLPAGVPLYALQSPRLQHPDTAPLTLADTVRRYADEVARLAPEGPVQLIGWSFGGAVAHQVAAELARRGREIGLLAMLDTHLPDRRRAVDRWDGAAAIEGLLAELGYPVPADRAGAMTVADAVAVVRAHGGSIAVLDDDQVARVVQTYLASDHMIEDAELAPVAGDVVFVDATVPEPGFAGTASRRWRDHVAGGLTVVPVDCAHSELLDPHAIDRWFPAIAHVLSHTEVR</sequence>
<dbReference type="InterPro" id="IPR036736">
    <property type="entry name" value="ACP-like_sf"/>
</dbReference>
<dbReference type="Gene3D" id="1.10.1200.10">
    <property type="entry name" value="ACP-like"/>
    <property type="match status" value="2"/>
</dbReference>
<feature type="domain" description="Carrier" evidence="6">
    <location>
        <begin position="168"/>
        <end position="244"/>
    </location>
</feature>
<dbReference type="CDD" id="cd17643">
    <property type="entry name" value="A_NRPS_Cytc1-like"/>
    <property type="match status" value="1"/>
</dbReference>
<evidence type="ECO:0000259" key="6">
    <source>
        <dbReference type="PROSITE" id="PS50075"/>
    </source>
</evidence>
<dbReference type="PROSITE" id="PS00455">
    <property type="entry name" value="AMP_BINDING"/>
    <property type="match status" value="3"/>
</dbReference>
<dbReference type="PANTHER" id="PTHR45527:SF1">
    <property type="entry name" value="FATTY ACID SYNTHASE"/>
    <property type="match status" value="1"/>
</dbReference>
<dbReference type="Gene3D" id="3.30.559.30">
    <property type="entry name" value="Nonribosomal peptide synthetase, condensation domain"/>
    <property type="match status" value="5"/>
</dbReference>
<dbReference type="NCBIfam" id="NF003417">
    <property type="entry name" value="PRK04813.1"/>
    <property type="match status" value="4"/>
</dbReference>
<protein>
    <recommendedName>
        <fullName evidence="6">Carrier domain-containing protein</fullName>
    </recommendedName>
</protein>
<dbReference type="CDD" id="cd19540">
    <property type="entry name" value="LCL_NRPS-like"/>
    <property type="match status" value="1"/>
</dbReference>
<dbReference type="InterPro" id="IPR006162">
    <property type="entry name" value="Ppantetheine_attach_site"/>
</dbReference>
<dbReference type="SUPFAM" id="SSF47336">
    <property type="entry name" value="ACP-like"/>
    <property type="match status" value="4"/>
</dbReference>
<evidence type="ECO:0000256" key="3">
    <source>
        <dbReference type="ARBA" id="ARBA00022553"/>
    </source>
</evidence>
<dbReference type="Proteomes" id="UP001499967">
    <property type="component" value="Unassembled WGS sequence"/>
</dbReference>
<dbReference type="Gene3D" id="3.30.559.10">
    <property type="entry name" value="Chloramphenicol acetyltransferase-like domain"/>
    <property type="match status" value="5"/>
</dbReference>
<dbReference type="PANTHER" id="PTHR45527">
    <property type="entry name" value="NONRIBOSOMAL PEPTIDE SYNTHETASE"/>
    <property type="match status" value="1"/>
</dbReference>
<keyword evidence="8" id="KW-1185">Reference proteome</keyword>
<dbReference type="Gene3D" id="3.30.300.30">
    <property type="match status" value="4"/>
</dbReference>
<dbReference type="InterPro" id="IPR010060">
    <property type="entry name" value="NRPS_synth"/>
</dbReference>
<reference evidence="8" key="1">
    <citation type="journal article" date="2019" name="Int. J. Syst. Evol. Microbiol.">
        <title>The Global Catalogue of Microorganisms (GCM) 10K type strain sequencing project: providing services to taxonomists for standard genome sequencing and annotation.</title>
        <authorList>
            <consortium name="The Broad Institute Genomics Platform"/>
            <consortium name="The Broad Institute Genome Sequencing Center for Infectious Disease"/>
            <person name="Wu L."/>
            <person name="Ma J."/>
        </authorList>
    </citation>
    <scope>NUCLEOTIDE SEQUENCE [LARGE SCALE GENOMIC DNA]</scope>
    <source>
        <strain evidence="8">JCM 11117</strain>
    </source>
</reference>
<dbReference type="Gene3D" id="2.30.38.10">
    <property type="entry name" value="Luciferase, Domain 3"/>
    <property type="match status" value="2"/>
</dbReference>
<dbReference type="SUPFAM" id="SSF53474">
    <property type="entry name" value="alpha/beta-Hydrolases"/>
    <property type="match status" value="1"/>
</dbReference>
<dbReference type="SMART" id="SM00824">
    <property type="entry name" value="PKS_TE"/>
    <property type="match status" value="1"/>
</dbReference>
<dbReference type="Gene3D" id="3.40.50.980">
    <property type="match status" value="2"/>
</dbReference>
<gene>
    <name evidence="7" type="ORF">GCM10009559_48870</name>
</gene>
<dbReference type="InterPro" id="IPR029058">
    <property type="entry name" value="AB_hydrolase_fold"/>
</dbReference>
<evidence type="ECO:0000256" key="4">
    <source>
        <dbReference type="ARBA" id="ARBA00022737"/>
    </source>
</evidence>
<accession>A0ABP4BHJ6</accession>
<name>A0ABP4BHJ6_9PSEU</name>
<dbReference type="InterPro" id="IPR025110">
    <property type="entry name" value="AMP-bd_C"/>
</dbReference>
<feature type="domain" description="Carrier" evidence="6">
    <location>
        <begin position="3206"/>
        <end position="3281"/>
    </location>
</feature>
<comment type="caution">
    <text evidence="7">The sequence shown here is derived from an EMBL/GenBank/DDBJ whole genome shotgun (WGS) entry which is preliminary data.</text>
</comment>
<comment type="cofactor">
    <cofactor evidence="1">
        <name>pantetheine 4'-phosphate</name>
        <dbReference type="ChEBI" id="CHEBI:47942"/>
    </cofactor>
</comment>
<organism evidence="7 8">
    <name type="scientific">Pseudonocardia zijingensis</name>
    <dbReference type="NCBI Taxonomy" id="153376"/>
    <lineage>
        <taxon>Bacteria</taxon>
        <taxon>Bacillati</taxon>
        <taxon>Actinomycetota</taxon>
        <taxon>Actinomycetes</taxon>
        <taxon>Pseudonocardiales</taxon>
        <taxon>Pseudonocardiaceae</taxon>
        <taxon>Pseudonocardia</taxon>
    </lineage>
</organism>
<dbReference type="Pfam" id="PF00550">
    <property type="entry name" value="PP-binding"/>
    <property type="match status" value="4"/>
</dbReference>
<dbReference type="InterPro" id="IPR001031">
    <property type="entry name" value="Thioesterase"/>
</dbReference>
<evidence type="ECO:0000256" key="2">
    <source>
        <dbReference type="ARBA" id="ARBA00022450"/>
    </source>
</evidence>
<dbReference type="InterPro" id="IPR001242">
    <property type="entry name" value="Condensation_dom"/>
</dbReference>
<keyword evidence="4" id="KW-0677">Repeat</keyword>
<dbReference type="Gene3D" id="3.40.50.12780">
    <property type="entry name" value="N-terminal domain of ligase-like"/>
    <property type="match status" value="2"/>
</dbReference>
<dbReference type="Pfam" id="PF00668">
    <property type="entry name" value="Condensation"/>
    <property type="match status" value="5"/>
</dbReference>
<dbReference type="SUPFAM" id="SSF52777">
    <property type="entry name" value="CoA-dependent acyltransferases"/>
    <property type="match status" value="10"/>
</dbReference>
<dbReference type="InterPro" id="IPR023213">
    <property type="entry name" value="CAT-like_dom_sf"/>
</dbReference>
<dbReference type="Pfam" id="PF00975">
    <property type="entry name" value="Thioesterase"/>
    <property type="match status" value="1"/>
</dbReference>
<dbReference type="InterPro" id="IPR045851">
    <property type="entry name" value="AMP-bd_C_sf"/>
</dbReference>
<dbReference type="InterPro" id="IPR009081">
    <property type="entry name" value="PP-bd_ACP"/>
</dbReference>
<dbReference type="NCBIfam" id="TIGR01720">
    <property type="entry name" value="NRPS-para261"/>
    <property type="match status" value="1"/>
</dbReference>
<keyword evidence="5" id="KW-0045">Antibiotic biosynthesis</keyword>
<dbReference type="InterPro" id="IPR020806">
    <property type="entry name" value="PKS_PP-bd"/>
</dbReference>
<evidence type="ECO:0000313" key="7">
    <source>
        <dbReference type="EMBL" id="GAA0948968.1"/>
    </source>
</evidence>
<dbReference type="Pfam" id="PF13193">
    <property type="entry name" value="AMP-binding_C"/>
    <property type="match status" value="4"/>
</dbReference>
<dbReference type="InterPro" id="IPR020845">
    <property type="entry name" value="AMP-binding_CS"/>
</dbReference>
<dbReference type="Gene3D" id="3.40.50.1820">
    <property type="entry name" value="alpha/beta hydrolase"/>
    <property type="match status" value="2"/>
</dbReference>
<dbReference type="NCBIfam" id="TIGR01733">
    <property type="entry name" value="AA-adenyl-dom"/>
    <property type="match status" value="3"/>
</dbReference>
<dbReference type="PROSITE" id="PS00012">
    <property type="entry name" value="PHOSPHOPANTETHEINE"/>
    <property type="match status" value="2"/>
</dbReference>
<proteinExistence type="predicted"/>
<evidence type="ECO:0000256" key="1">
    <source>
        <dbReference type="ARBA" id="ARBA00001957"/>
    </source>
</evidence>